<name>A0A9J7HX72_BRAFL</name>
<dbReference type="OrthoDB" id="10062358at2759"/>
<feature type="non-terminal residue" evidence="3">
    <location>
        <position position="131"/>
    </location>
</feature>
<evidence type="ECO:0000313" key="2">
    <source>
        <dbReference type="Proteomes" id="UP000001554"/>
    </source>
</evidence>
<dbReference type="GeneID" id="118408756"/>
<proteinExistence type="predicted"/>
<accession>A0A9J7HX72</accession>
<reference evidence="3" key="1">
    <citation type="submission" date="2025-08" db="UniProtKB">
        <authorList>
            <consortium name="RefSeq"/>
        </authorList>
    </citation>
    <scope>IDENTIFICATION</scope>
    <source>
        <strain evidence="3">S238N-H82</strain>
        <tissue evidence="3">Testes</tissue>
    </source>
</reference>
<protein>
    <submittedName>
        <fullName evidence="3">Uncharacterized protein LOC118408756</fullName>
    </submittedName>
</protein>
<gene>
    <name evidence="3" type="primary">LOC118408756</name>
</gene>
<keyword evidence="2" id="KW-1185">Reference proteome</keyword>
<evidence type="ECO:0000313" key="3">
    <source>
        <dbReference type="RefSeq" id="XP_035665507.1"/>
    </source>
</evidence>
<dbReference type="RefSeq" id="XP_035665507.1">
    <property type="nucleotide sequence ID" value="XM_035809614.1"/>
</dbReference>
<feature type="signal peptide" evidence="1">
    <location>
        <begin position="1"/>
        <end position="21"/>
    </location>
</feature>
<dbReference type="KEGG" id="bfo:118408756"/>
<organism evidence="2 3">
    <name type="scientific">Branchiostoma floridae</name>
    <name type="common">Florida lancelet</name>
    <name type="synonym">Amphioxus</name>
    <dbReference type="NCBI Taxonomy" id="7739"/>
    <lineage>
        <taxon>Eukaryota</taxon>
        <taxon>Metazoa</taxon>
        <taxon>Chordata</taxon>
        <taxon>Cephalochordata</taxon>
        <taxon>Leptocardii</taxon>
        <taxon>Amphioxiformes</taxon>
        <taxon>Branchiostomatidae</taxon>
        <taxon>Branchiostoma</taxon>
    </lineage>
</organism>
<keyword evidence="1" id="KW-0732">Signal</keyword>
<sequence>MKVAALLIYVMTVWLLSLVTPSQTVKYAYSTVKDPVCTTGLLSGAELLSRGKTRTKLEHRVQSLNKEKDMLIQRVCKAASTTDTPTGTLSKISTVDDLVASIVSIVENDIEGTSAGTGRYALLSKQRLGSG</sequence>
<evidence type="ECO:0000256" key="1">
    <source>
        <dbReference type="SAM" id="SignalP"/>
    </source>
</evidence>
<feature type="chain" id="PRO_5039948093" evidence="1">
    <location>
        <begin position="22"/>
        <end position="131"/>
    </location>
</feature>
<dbReference type="Proteomes" id="UP000001554">
    <property type="component" value="Unplaced"/>
</dbReference>
<dbReference type="AlphaFoldDB" id="A0A9J7HX72"/>